<dbReference type="EMBL" id="BLZR01000001">
    <property type="protein sequence ID" value="GFP76346.1"/>
    <property type="molecule type" value="Genomic_DNA"/>
</dbReference>
<evidence type="ECO:0000313" key="1">
    <source>
        <dbReference type="EMBL" id="GFP76346.1"/>
    </source>
</evidence>
<protein>
    <submittedName>
        <fullName evidence="1">Uncharacterized protein</fullName>
    </submittedName>
</protein>
<name>A0A6V8SHY5_9CLOT</name>
<dbReference type="AlphaFoldDB" id="A0A6V8SHY5"/>
<dbReference type="Proteomes" id="UP000580568">
    <property type="component" value="Unassembled WGS sequence"/>
</dbReference>
<proteinExistence type="predicted"/>
<accession>A0A6V8SHY5</accession>
<sequence length="64" mass="7758">MRYKVEGNMHLWGWTDFKEEINGKIIDYKTDKNVICWMEFESNEDFKYIDSVLEDYGLRVNEGN</sequence>
<keyword evidence="2" id="KW-1185">Reference proteome</keyword>
<comment type="caution">
    <text evidence="1">The sequence shown here is derived from an EMBL/GenBank/DDBJ whole genome shotgun (WGS) entry which is preliminary data.</text>
</comment>
<organism evidence="1 2">
    <name type="scientific">Clostridium fungisolvens</name>
    <dbReference type="NCBI Taxonomy" id="1604897"/>
    <lineage>
        <taxon>Bacteria</taxon>
        <taxon>Bacillati</taxon>
        <taxon>Bacillota</taxon>
        <taxon>Clostridia</taxon>
        <taxon>Eubacteriales</taxon>
        <taxon>Clostridiaceae</taxon>
        <taxon>Clostridium</taxon>
    </lineage>
</organism>
<evidence type="ECO:0000313" key="2">
    <source>
        <dbReference type="Proteomes" id="UP000580568"/>
    </source>
</evidence>
<reference evidence="1 2" key="1">
    <citation type="submission" date="2020-07" db="EMBL/GenBank/DDBJ databases">
        <title>A new beta-1,3-glucan-decomposing anaerobic bacterium isolated from anoxic soil subjected to biological soil disinfestation.</title>
        <authorList>
            <person name="Ueki A."/>
            <person name="Tonouchi A."/>
        </authorList>
    </citation>
    <scope>NUCLEOTIDE SEQUENCE [LARGE SCALE GENOMIC DNA]</scope>
    <source>
        <strain evidence="1 2">TW1</strain>
    </source>
</reference>
<dbReference type="RefSeq" id="WP_183277781.1">
    <property type="nucleotide sequence ID" value="NZ_BLZR01000001.1"/>
</dbReference>
<gene>
    <name evidence="1" type="ORF">bsdtw1_02448</name>
</gene>